<feature type="signal peptide" evidence="1">
    <location>
        <begin position="1"/>
        <end position="25"/>
    </location>
</feature>
<proteinExistence type="predicted"/>
<organism evidence="2 3">
    <name type="scientific">Seiridium unicorne</name>
    <dbReference type="NCBI Taxonomy" id="138068"/>
    <lineage>
        <taxon>Eukaryota</taxon>
        <taxon>Fungi</taxon>
        <taxon>Dikarya</taxon>
        <taxon>Ascomycota</taxon>
        <taxon>Pezizomycotina</taxon>
        <taxon>Sordariomycetes</taxon>
        <taxon>Xylariomycetidae</taxon>
        <taxon>Amphisphaeriales</taxon>
        <taxon>Sporocadaceae</taxon>
        <taxon>Seiridium</taxon>
    </lineage>
</organism>
<gene>
    <name evidence="2" type="ORF">SUNI508_10113</name>
</gene>
<feature type="chain" id="PRO_5045363822" evidence="1">
    <location>
        <begin position="26"/>
        <end position="161"/>
    </location>
</feature>
<dbReference type="Proteomes" id="UP001408356">
    <property type="component" value="Unassembled WGS sequence"/>
</dbReference>
<evidence type="ECO:0000256" key="1">
    <source>
        <dbReference type="SAM" id="SignalP"/>
    </source>
</evidence>
<evidence type="ECO:0000313" key="2">
    <source>
        <dbReference type="EMBL" id="KAK9415813.1"/>
    </source>
</evidence>
<protein>
    <submittedName>
        <fullName evidence="2">ML-like domain-containing protein</fullName>
    </submittedName>
</protein>
<dbReference type="EMBL" id="JARVKF010000412">
    <property type="protein sequence ID" value="KAK9415813.1"/>
    <property type="molecule type" value="Genomic_DNA"/>
</dbReference>
<reference evidence="2 3" key="1">
    <citation type="journal article" date="2024" name="J. Plant Pathol.">
        <title>Sequence and assembly of the genome of Seiridium unicorne, isolate CBS 538.82, causal agent of cypress canker disease.</title>
        <authorList>
            <person name="Scali E."/>
            <person name="Rocca G.D."/>
            <person name="Danti R."/>
            <person name="Garbelotto M."/>
            <person name="Barberini S."/>
            <person name="Baroncelli R."/>
            <person name="Emiliani G."/>
        </authorList>
    </citation>
    <scope>NUCLEOTIDE SEQUENCE [LARGE SCALE GENOMIC DNA]</scope>
    <source>
        <strain evidence="2 3">BM-138-508</strain>
    </source>
</reference>
<evidence type="ECO:0000313" key="3">
    <source>
        <dbReference type="Proteomes" id="UP001408356"/>
    </source>
</evidence>
<keyword evidence="1" id="KW-0732">Signal</keyword>
<comment type="caution">
    <text evidence="2">The sequence shown here is derived from an EMBL/GenBank/DDBJ whole genome shotgun (WGS) entry which is preliminary data.</text>
</comment>
<keyword evidence="3" id="KW-1185">Reference proteome</keyword>
<name>A0ABR2UMU1_9PEZI</name>
<accession>A0ABR2UMU1</accession>
<sequence length="161" mass="16707">MASAVSFTPWRCILLLLAALQVAAAADFVQVLAPRQSPNANALINPICENYSKVANLSVIGLNSTYRAAFLRSAPMGTDAASSILDTESPKLMGMMLDKNLNAQCGNLSAIALTEAANNLTKGIVADLTILEAPGVGVTGPTTPLVVVSIVLIMCGMFISL</sequence>